<feature type="non-terminal residue" evidence="4">
    <location>
        <position position="1"/>
    </location>
</feature>
<dbReference type="AlphaFoldDB" id="A0A1F5SIV7"/>
<evidence type="ECO:0000313" key="4">
    <source>
        <dbReference type="EMBL" id="OGF26221.1"/>
    </source>
</evidence>
<dbReference type="Gene3D" id="2.160.20.10">
    <property type="entry name" value="Single-stranded right-handed beta-helix, Pectin lyase-like"/>
    <property type="match status" value="1"/>
</dbReference>
<gene>
    <name evidence="4" type="ORF">A2227_02965</name>
</gene>
<evidence type="ECO:0000256" key="3">
    <source>
        <dbReference type="SAM" id="MobiDB-lite"/>
    </source>
</evidence>
<comment type="caution">
    <text evidence="4">The sequence shown here is derived from an EMBL/GenBank/DDBJ whole genome shotgun (WGS) entry which is preliminary data.</text>
</comment>
<dbReference type="PANTHER" id="PTHR42970:SF1">
    <property type="entry name" value="PECTATE LYASE C-RELATED"/>
    <property type="match status" value="1"/>
</dbReference>
<keyword evidence="2" id="KW-0325">Glycoprotein</keyword>
<name>A0A1F5SIV7_9BACT</name>
<dbReference type="InterPro" id="IPR012334">
    <property type="entry name" value="Pectin_lyas_fold"/>
</dbReference>
<dbReference type="GO" id="GO:0046872">
    <property type="term" value="F:metal ion binding"/>
    <property type="evidence" value="ECO:0007669"/>
    <property type="project" value="UniProtKB-KW"/>
</dbReference>
<reference evidence="4 5" key="1">
    <citation type="journal article" date="2016" name="Nat. Commun.">
        <title>Thousands of microbial genomes shed light on interconnected biogeochemical processes in an aquifer system.</title>
        <authorList>
            <person name="Anantharaman K."/>
            <person name="Brown C.T."/>
            <person name="Hug L.A."/>
            <person name="Sharon I."/>
            <person name="Castelle C.J."/>
            <person name="Probst A.J."/>
            <person name="Thomas B.C."/>
            <person name="Singh A."/>
            <person name="Wilkins M.J."/>
            <person name="Karaoz U."/>
            <person name="Brodie E.L."/>
            <person name="Williams K.H."/>
            <person name="Hubbard S.S."/>
            <person name="Banfield J.F."/>
        </authorList>
    </citation>
    <scope>NUCLEOTIDE SEQUENCE [LARGE SCALE GENOMIC DNA]</scope>
</reference>
<feature type="compositionally biased region" description="Polar residues" evidence="3">
    <location>
        <begin position="551"/>
        <end position="562"/>
    </location>
</feature>
<dbReference type="PANTHER" id="PTHR42970">
    <property type="entry name" value="PECTATE LYASE C-RELATED"/>
    <property type="match status" value="1"/>
</dbReference>
<dbReference type="EMBL" id="MFGB01000016">
    <property type="protein sequence ID" value="OGF26221.1"/>
    <property type="molecule type" value="Genomic_DNA"/>
</dbReference>
<keyword evidence="1" id="KW-0479">Metal-binding</keyword>
<dbReference type="InterPro" id="IPR011050">
    <property type="entry name" value="Pectin_lyase_fold/virulence"/>
</dbReference>
<evidence type="ECO:0000256" key="2">
    <source>
        <dbReference type="ARBA" id="ARBA00023180"/>
    </source>
</evidence>
<dbReference type="InterPro" id="IPR052063">
    <property type="entry name" value="Polysaccharide_Lyase_1"/>
</dbReference>
<dbReference type="Proteomes" id="UP000178367">
    <property type="component" value="Unassembled WGS sequence"/>
</dbReference>
<protein>
    <recommendedName>
        <fullName evidence="6">Pectate lyase domain-containing protein</fullName>
    </recommendedName>
</protein>
<feature type="region of interest" description="Disordered" evidence="3">
    <location>
        <begin position="551"/>
        <end position="570"/>
    </location>
</feature>
<dbReference type="STRING" id="1797994.A2227_02965"/>
<dbReference type="SUPFAM" id="SSF51126">
    <property type="entry name" value="Pectin lyase-like"/>
    <property type="match status" value="1"/>
</dbReference>
<evidence type="ECO:0000313" key="5">
    <source>
        <dbReference type="Proteomes" id="UP000178367"/>
    </source>
</evidence>
<evidence type="ECO:0000256" key="1">
    <source>
        <dbReference type="ARBA" id="ARBA00022723"/>
    </source>
</evidence>
<sequence>LAQDDRNDLGQVVQTVWTNTDGGDFNNPAGWGSMVLSSLTADVGGGGTTDAVNPVVSAFTIAPTVLSVESSITANYTVTDNVALQRVELWRAPQGTNCTDTTKTGCVWNQVTSANITGTTRTGTFTSTLTAAGTFYYGLHAVDTSGNTGYEQTSIRVTANSVPTPPPPPSMGCGDGSCDGSETCSTCPSDCGVCPSGQLPIIPGAAGFGTLTRAAYGGGSNPTVHRVTNLNASGSGSLQECVAASGPRICVFEVSGTIRITSDLAIRNPYITIAGQTAPNPGIMIRGAALAVASHDVLVQHIRVRAGDAVEGPSKDNRDSLKIDNDAGNTYNVVIDHCSFSWSVDENASVWHPGLHDVSFINSILSEALHIADHPSYPAGTSHSMGFIVGSGINRVTVAYSLLAHNNERNIRLSDGSAAEEINNVVYNWGSRAVDTEGDINVIGNHFIAGQNTDMSRTSIYLRSSAARVYTRDNINAPAGNASSPVGTISIPNSCILPSGEVLDYVLGYTGARPASRDRVDNRIMNELRDRTGGFKNTVAEAGGWENLTVNNRSLTTPTNPHGDSDGDGYTNLEEWLHNYSSQAEGGLSNACGR</sequence>
<organism evidence="4 5">
    <name type="scientific">Candidatus Falkowbacteria bacterium RIFOXYA2_FULL_47_19</name>
    <dbReference type="NCBI Taxonomy" id="1797994"/>
    <lineage>
        <taxon>Bacteria</taxon>
        <taxon>Candidatus Falkowiibacteriota</taxon>
    </lineage>
</organism>
<accession>A0A1F5SIV7</accession>
<evidence type="ECO:0008006" key="6">
    <source>
        <dbReference type="Google" id="ProtNLM"/>
    </source>
</evidence>
<proteinExistence type="predicted"/>